<evidence type="ECO:0000313" key="1">
    <source>
        <dbReference type="EMBL" id="KAJ9084325.1"/>
    </source>
</evidence>
<name>A0ACC2UBC5_9FUNG</name>
<keyword evidence="2" id="KW-1185">Reference proteome</keyword>
<evidence type="ECO:0000313" key="2">
    <source>
        <dbReference type="Proteomes" id="UP001165960"/>
    </source>
</evidence>
<accession>A0ACC2UBC5</accession>
<dbReference type="EMBL" id="QTSX02000856">
    <property type="protein sequence ID" value="KAJ9084325.1"/>
    <property type="molecule type" value="Genomic_DNA"/>
</dbReference>
<gene>
    <name evidence="1" type="primary">RHB1_1</name>
    <name evidence="1" type="ORF">DSO57_1025712</name>
</gene>
<protein>
    <submittedName>
        <fullName evidence="1">GTP-binding protein</fullName>
    </submittedName>
</protein>
<sequence length="71" mass="8183">MIIVGNKRDLHQQRQISAEEGKELALQWKCQFIESSAKNNENIGQAFEIMIHEVEKSLSNPSEEKKECLIL</sequence>
<comment type="caution">
    <text evidence="1">The sequence shown here is derived from an EMBL/GenBank/DDBJ whole genome shotgun (WGS) entry which is preliminary data.</text>
</comment>
<organism evidence="1 2">
    <name type="scientific">Entomophthora muscae</name>
    <dbReference type="NCBI Taxonomy" id="34485"/>
    <lineage>
        <taxon>Eukaryota</taxon>
        <taxon>Fungi</taxon>
        <taxon>Fungi incertae sedis</taxon>
        <taxon>Zoopagomycota</taxon>
        <taxon>Entomophthoromycotina</taxon>
        <taxon>Entomophthoromycetes</taxon>
        <taxon>Entomophthorales</taxon>
        <taxon>Entomophthoraceae</taxon>
        <taxon>Entomophthora</taxon>
    </lineage>
</organism>
<reference evidence="1" key="1">
    <citation type="submission" date="2022-04" db="EMBL/GenBank/DDBJ databases">
        <title>Genome of the entomopathogenic fungus Entomophthora muscae.</title>
        <authorList>
            <person name="Elya C."/>
            <person name="Lovett B.R."/>
            <person name="Lee E."/>
            <person name="Macias A.M."/>
            <person name="Hajek A.E."/>
            <person name="De Bivort B.L."/>
            <person name="Kasson M.T."/>
            <person name="De Fine Licht H.H."/>
            <person name="Stajich J.E."/>
        </authorList>
    </citation>
    <scope>NUCLEOTIDE SEQUENCE</scope>
    <source>
        <strain evidence="1">Berkeley</strain>
    </source>
</reference>
<proteinExistence type="predicted"/>
<dbReference type="Proteomes" id="UP001165960">
    <property type="component" value="Unassembled WGS sequence"/>
</dbReference>